<keyword evidence="7" id="KW-0472">Membrane</keyword>
<dbReference type="PANTHER" id="PTHR46300">
    <property type="entry name" value="P450, PUTATIVE (EUROFUNG)-RELATED-RELATED"/>
    <property type="match status" value="1"/>
</dbReference>
<evidence type="ECO:0000256" key="7">
    <source>
        <dbReference type="SAM" id="Phobius"/>
    </source>
</evidence>
<dbReference type="InterPro" id="IPR036396">
    <property type="entry name" value="Cyt_P450_sf"/>
</dbReference>
<comment type="similarity">
    <text evidence="1 6">Belongs to the cytochrome P450 family.</text>
</comment>
<dbReference type="RefSeq" id="XP_016231674.1">
    <property type="nucleotide sequence ID" value="XM_016385072.1"/>
</dbReference>
<keyword evidence="2 5" id="KW-0479">Metal-binding</keyword>
<dbReference type="InterPro" id="IPR001128">
    <property type="entry name" value="Cyt_P450"/>
</dbReference>
<dbReference type="GO" id="GO:0020037">
    <property type="term" value="F:heme binding"/>
    <property type="evidence" value="ECO:0007669"/>
    <property type="project" value="InterPro"/>
</dbReference>
<dbReference type="CDD" id="cd11065">
    <property type="entry name" value="CYP64-like"/>
    <property type="match status" value="1"/>
</dbReference>
<evidence type="ECO:0008006" key="10">
    <source>
        <dbReference type="Google" id="ProtNLM"/>
    </source>
</evidence>
<dbReference type="PRINTS" id="PR00463">
    <property type="entry name" value="EP450I"/>
</dbReference>
<dbReference type="GeneID" id="27337841"/>
<feature type="transmembrane region" description="Helical" evidence="7">
    <location>
        <begin position="12"/>
        <end position="31"/>
    </location>
</feature>
<dbReference type="InterPro" id="IPR002401">
    <property type="entry name" value="Cyt_P450_E_grp-I"/>
</dbReference>
<evidence type="ECO:0000256" key="3">
    <source>
        <dbReference type="ARBA" id="ARBA00023002"/>
    </source>
</evidence>
<keyword evidence="5 6" id="KW-0349">Heme</keyword>
<evidence type="ECO:0000313" key="9">
    <source>
        <dbReference type="Proteomes" id="UP000053328"/>
    </source>
</evidence>
<dbReference type="AlphaFoldDB" id="A0A0D2AXN5"/>
<dbReference type="GO" id="GO:0016705">
    <property type="term" value="F:oxidoreductase activity, acting on paired donors, with incorporation or reduction of molecular oxygen"/>
    <property type="evidence" value="ECO:0007669"/>
    <property type="project" value="InterPro"/>
</dbReference>
<evidence type="ECO:0000313" key="8">
    <source>
        <dbReference type="EMBL" id="KIW11458.1"/>
    </source>
</evidence>
<evidence type="ECO:0000256" key="2">
    <source>
        <dbReference type="ARBA" id="ARBA00022723"/>
    </source>
</evidence>
<feature type="binding site" description="axial binding residue" evidence="5">
    <location>
        <position position="444"/>
    </location>
    <ligand>
        <name>heme</name>
        <dbReference type="ChEBI" id="CHEBI:30413"/>
    </ligand>
    <ligandPart>
        <name>Fe</name>
        <dbReference type="ChEBI" id="CHEBI:18248"/>
    </ligandPart>
</feature>
<accession>A0A0D2AXN5</accession>
<dbReference type="Pfam" id="PF00067">
    <property type="entry name" value="p450"/>
    <property type="match status" value="1"/>
</dbReference>
<dbReference type="HOGENOM" id="CLU_001570_2_1_1"/>
<gene>
    <name evidence="8" type="ORF">PV08_10758</name>
</gene>
<dbReference type="InterPro" id="IPR017972">
    <property type="entry name" value="Cyt_P450_CS"/>
</dbReference>
<dbReference type="EMBL" id="KN847499">
    <property type="protein sequence ID" value="KIW11458.1"/>
    <property type="molecule type" value="Genomic_DNA"/>
</dbReference>
<dbReference type="PROSITE" id="PS00086">
    <property type="entry name" value="CYTOCHROME_P450"/>
    <property type="match status" value="1"/>
</dbReference>
<dbReference type="GO" id="GO:0005506">
    <property type="term" value="F:iron ion binding"/>
    <property type="evidence" value="ECO:0007669"/>
    <property type="project" value="InterPro"/>
</dbReference>
<evidence type="ECO:0000256" key="1">
    <source>
        <dbReference type="ARBA" id="ARBA00010617"/>
    </source>
</evidence>
<keyword evidence="7" id="KW-1133">Transmembrane helix</keyword>
<protein>
    <recommendedName>
        <fullName evidence="10">Cytochrome P450</fullName>
    </recommendedName>
</protein>
<organism evidence="8 9">
    <name type="scientific">Exophiala spinifera</name>
    <dbReference type="NCBI Taxonomy" id="91928"/>
    <lineage>
        <taxon>Eukaryota</taxon>
        <taxon>Fungi</taxon>
        <taxon>Dikarya</taxon>
        <taxon>Ascomycota</taxon>
        <taxon>Pezizomycotina</taxon>
        <taxon>Eurotiomycetes</taxon>
        <taxon>Chaetothyriomycetidae</taxon>
        <taxon>Chaetothyriales</taxon>
        <taxon>Herpotrichiellaceae</taxon>
        <taxon>Exophiala</taxon>
    </lineage>
</organism>
<dbReference type="InterPro" id="IPR050364">
    <property type="entry name" value="Cytochrome_P450_fung"/>
</dbReference>
<keyword evidence="6" id="KW-0503">Monooxygenase</keyword>
<keyword evidence="7" id="KW-0812">Transmembrane</keyword>
<dbReference type="VEuPathDB" id="FungiDB:PV08_10758"/>
<dbReference type="PANTHER" id="PTHR46300:SF12">
    <property type="entry name" value="P450, PUTATIVE (EUROFUNG)-RELATED"/>
    <property type="match status" value="1"/>
</dbReference>
<comment type="cofactor">
    <cofactor evidence="5">
        <name>heme</name>
        <dbReference type="ChEBI" id="CHEBI:30413"/>
    </cofactor>
</comment>
<reference evidence="8 9" key="1">
    <citation type="submission" date="2015-01" db="EMBL/GenBank/DDBJ databases">
        <title>The Genome Sequence of Exophiala spinifera CBS89968.</title>
        <authorList>
            <consortium name="The Broad Institute Genomics Platform"/>
            <person name="Cuomo C."/>
            <person name="de Hoog S."/>
            <person name="Gorbushina A."/>
            <person name="Stielow B."/>
            <person name="Teixiera M."/>
            <person name="Abouelleil A."/>
            <person name="Chapman S.B."/>
            <person name="Priest M."/>
            <person name="Young S.K."/>
            <person name="Wortman J."/>
            <person name="Nusbaum C."/>
            <person name="Birren B."/>
        </authorList>
    </citation>
    <scope>NUCLEOTIDE SEQUENCE [LARGE SCALE GENOMIC DNA]</scope>
    <source>
        <strain evidence="8 9">CBS 89968</strain>
    </source>
</reference>
<dbReference type="STRING" id="91928.A0A0D2AXN5"/>
<proteinExistence type="inferred from homology"/>
<evidence type="ECO:0000256" key="4">
    <source>
        <dbReference type="ARBA" id="ARBA00023004"/>
    </source>
</evidence>
<dbReference type="GO" id="GO:0004497">
    <property type="term" value="F:monooxygenase activity"/>
    <property type="evidence" value="ECO:0007669"/>
    <property type="project" value="UniProtKB-KW"/>
</dbReference>
<keyword evidence="3 6" id="KW-0560">Oxidoreductase</keyword>
<dbReference type="OrthoDB" id="1103324at2759"/>
<evidence type="ECO:0000256" key="6">
    <source>
        <dbReference type="RuleBase" id="RU000461"/>
    </source>
</evidence>
<dbReference type="SUPFAM" id="SSF48264">
    <property type="entry name" value="Cytochrome P450"/>
    <property type="match status" value="1"/>
</dbReference>
<name>A0A0D2AXN5_9EURO</name>
<keyword evidence="4 5" id="KW-0408">Iron</keyword>
<sequence>MGYSSHSSFSSSPVLLATLGAVVIWILHRMVRQWQRQRQYKFPPVVPGLPVFGNSFQMPLTQVEQAPWAQGLARKYGEMFTLRLGTSKFVFLNSSRVVTELMEKRAAKYSSRNPMPFVQDLMSGGKRIVLMGYTDQWRDVRKVMHSILNSRQMTQFAEYQDLESKQLLWDYLGRPDLWYRANQRYANAVILSVVFGRRLLLDDENLEPLLKQAEEMVKHLQPGSTLVDTFPALSKLPTWMQWWRAKGLRLYEESKRVYGKEVDRVRSRMAKGDARPCFAIDFLKETEKTTMDEDQKLFALGSLVEAGSDTSRMTMSQLIAAAVLQPDWVERAREQLDSVCGEAQRLPRFEDKPSLPFITAAVKEGFRWYPFGPIGVPHMMSQDDEFEGYKLPAGTMVTWNMHHLSRSPDEYEDPERFWPERFMNEDLNNPLKGHWAFGAGERVCPGYNVAETNLWMFLSRMLYCFNFEPVQGSEIELEKVVWPAIDYAPFAVKIVPRSPAHRALIEKECSQVSEIVY</sequence>
<dbReference type="Proteomes" id="UP000053328">
    <property type="component" value="Unassembled WGS sequence"/>
</dbReference>
<dbReference type="Gene3D" id="1.10.630.10">
    <property type="entry name" value="Cytochrome P450"/>
    <property type="match status" value="1"/>
</dbReference>
<keyword evidence="9" id="KW-1185">Reference proteome</keyword>
<evidence type="ECO:0000256" key="5">
    <source>
        <dbReference type="PIRSR" id="PIRSR602401-1"/>
    </source>
</evidence>